<gene>
    <name evidence="2" type="ORF">FMM06_12140</name>
</gene>
<name>A0A552U8B9_9SPHN</name>
<dbReference type="Gene3D" id="3.40.710.10">
    <property type="entry name" value="DD-peptidase/beta-lactamase superfamily"/>
    <property type="match status" value="1"/>
</dbReference>
<dbReference type="Pfam" id="PF00144">
    <property type="entry name" value="Beta-lactamase"/>
    <property type="match status" value="1"/>
</dbReference>
<evidence type="ECO:0000259" key="1">
    <source>
        <dbReference type="Pfam" id="PF00144"/>
    </source>
</evidence>
<evidence type="ECO:0000313" key="2">
    <source>
        <dbReference type="EMBL" id="TRW14451.1"/>
    </source>
</evidence>
<feature type="domain" description="Beta-lactamase-related" evidence="1">
    <location>
        <begin position="82"/>
        <end position="258"/>
    </location>
</feature>
<dbReference type="InterPro" id="IPR012338">
    <property type="entry name" value="Beta-lactam/transpept-like"/>
</dbReference>
<dbReference type="OrthoDB" id="9814204at2"/>
<sequence>MRRAWLLAAALLLGAAAPEGEALYQQRFADLMRDGGIVTRYDPMEAVPGARGWRPMAVTASPSIDPAALTAAAEYAAASKASAFMVWRGGKLQAARYFGDVTAATPLLSKSLSKPLSAIAIGRAIALGKIKSLDQPVTDFIPEWRGTPKAGMLVRHLLDMRSGLLEQMFSNDPDHPINRAYIDPDHGRYIVDHYPLTSPPGTKYGYGNAVSELVALVIERATGRRYADFIGREILAPIGAPGGEIWIDRPGGLAHSGCCMRLPAESWLRLGILLADDGVAGGKRLLPRGYVAAMATGTPQNPHFGAGVWVAGPYVERRGFAAPARPGPKILHGEPYLDRDLFLFDGNGSQVVYISRATRLVTMRLGDAPPKSPEWDNSVLPNLLIRGLRLRPGESLPPPQTP</sequence>
<evidence type="ECO:0000313" key="3">
    <source>
        <dbReference type="Proteomes" id="UP000317894"/>
    </source>
</evidence>
<proteinExistence type="predicted"/>
<dbReference type="EMBL" id="VJWA01000002">
    <property type="protein sequence ID" value="TRW14451.1"/>
    <property type="molecule type" value="Genomic_DNA"/>
</dbReference>
<dbReference type="InterPro" id="IPR050789">
    <property type="entry name" value="Diverse_Enzym_Activities"/>
</dbReference>
<dbReference type="GO" id="GO:0016787">
    <property type="term" value="F:hydrolase activity"/>
    <property type="evidence" value="ECO:0007669"/>
    <property type="project" value="UniProtKB-KW"/>
</dbReference>
<dbReference type="PANTHER" id="PTHR43283:SF7">
    <property type="entry name" value="BETA-LACTAMASE-RELATED DOMAIN-CONTAINING PROTEIN"/>
    <property type="match status" value="1"/>
</dbReference>
<comment type="caution">
    <text evidence="2">The sequence shown here is derived from an EMBL/GenBank/DDBJ whole genome shotgun (WGS) entry which is preliminary data.</text>
</comment>
<dbReference type="Proteomes" id="UP000317894">
    <property type="component" value="Unassembled WGS sequence"/>
</dbReference>
<dbReference type="RefSeq" id="WP_144237656.1">
    <property type="nucleotide sequence ID" value="NZ_VJWA01000002.1"/>
</dbReference>
<accession>A0A552U8B9</accession>
<reference evidence="2 3" key="1">
    <citation type="submission" date="2019-07" db="EMBL/GenBank/DDBJ databases">
        <title>Novel species isolated from glacier.</title>
        <authorList>
            <person name="Liu Q."/>
            <person name="Xin Y.-H."/>
        </authorList>
    </citation>
    <scope>NUCLEOTIDE SEQUENCE [LARGE SCALE GENOMIC DNA]</scope>
    <source>
        <strain evidence="2 3">LB1R16</strain>
    </source>
</reference>
<keyword evidence="2" id="KW-0378">Hydrolase</keyword>
<dbReference type="AlphaFoldDB" id="A0A552U8B9"/>
<keyword evidence="3" id="KW-1185">Reference proteome</keyword>
<dbReference type="SUPFAM" id="SSF56601">
    <property type="entry name" value="beta-lactamase/transpeptidase-like"/>
    <property type="match status" value="1"/>
</dbReference>
<dbReference type="InterPro" id="IPR001466">
    <property type="entry name" value="Beta-lactam-related"/>
</dbReference>
<organism evidence="2 3">
    <name type="scientific">Glacieibacterium frigidum</name>
    <dbReference type="NCBI Taxonomy" id="2593303"/>
    <lineage>
        <taxon>Bacteria</taxon>
        <taxon>Pseudomonadati</taxon>
        <taxon>Pseudomonadota</taxon>
        <taxon>Alphaproteobacteria</taxon>
        <taxon>Sphingomonadales</taxon>
        <taxon>Sphingosinicellaceae</taxon>
        <taxon>Glacieibacterium</taxon>
    </lineage>
</organism>
<dbReference type="PANTHER" id="PTHR43283">
    <property type="entry name" value="BETA-LACTAMASE-RELATED"/>
    <property type="match status" value="1"/>
</dbReference>
<protein>
    <submittedName>
        <fullName evidence="2">Serine hydrolase</fullName>
    </submittedName>
</protein>